<feature type="compositionally biased region" description="Polar residues" evidence="5">
    <location>
        <begin position="218"/>
        <end position="231"/>
    </location>
</feature>
<keyword evidence="3 4" id="KW-1015">Disulfide bond</keyword>
<feature type="chain" id="PRO_5044642321" evidence="7">
    <location>
        <begin position="29"/>
        <end position="341"/>
    </location>
</feature>
<accession>A0A6J2PQ24</accession>
<dbReference type="InterPro" id="IPR000436">
    <property type="entry name" value="Sushi_SCR_CCP_dom"/>
</dbReference>
<feature type="disulfide bond" evidence="4">
    <location>
        <begin position="151"/>
        <end position="194"/>
    </location>
</feature>
<dbReference type="Gene3D" id="2.10.70.10">
    <property type="entry name" value="Complement Module, domain 1"/>
    <property type="match status" value="3"/>
</dbReference>
<dbReference type="CDD" id="cd00033">
    <property type="entry name" value="CCP"/>
    <property type="match status" value="2"/>
</dbReference>
<evidence type="ECO:0000256" key="7">
    <source>
        <dbReference type="SAM" id="SignalP"/>
    </source>
</evidence>
<organism evidence="9 11">
    <name type="scientific">Cottoperca gobio</name>
    <name type="common">Frogmouth</name>
    <name type="synonym">Aphritis gobio</name>
    <dbReference type="NCBI Taxonomy" id="56716"/>
    <lineage>
        <taxon>Eukaryota</taxon>
        <taxon>Metazoa</taxon>
        <taxon>Chordata</taxon>
        <taxon>Craniata</taxon>
        <taxon>Vertebrata</taxon>
        <taxon>Euteleostomi</taxon>
        <taxon>Actinopterygii</taxon>
        <taxon>Neopterygii</taxon>
        <taxon>Teleostei</taxon>
        <taxon>Neoteleostei</taxon>
        <taxon>Acanthomorphata</taxon>
        <taxon>Eupercaria</taxon>
        <taxon>Perciformes</taxon>
        <taxon>Notothenioidei</taxon>
        <taxon>Bovichtidae</taxon>
        <taxon>Cottoperca</taxon>
    </lineage>
</organism>
<name>A0A6J2PQ24_COTGO</name>
<dbReference type="InterPro" id="IPR035976">
    <property type="entry name" value="Sushi/SCR/CCP_sf"/>
</dbReference>
<feature type="domain" description="Sushi" evidence="8">
    <location>
        <begin position="28"/>
        <end position="90"/>
    </location>
</feature>
<dbReference type="RefSeq" id="XP_029288278.1">
    <property type="nucleotide sequence ID" value="XM_029432418.1"/>
</dbReference>
<gene>
    <name evidence="10 11 12" type="primary">cd55</name>
</gene>
<feature type="domain" description="Sushi" evidence="8">
    <location>
        <begin position="91"/>
        <end position="148"/>
    </location>
</feature>
<protein>
    <submittedName>
        <fullName evidence="10 11">Complement decay-accelerating factor isoform X1</fullName>
    </submittedName>
</protein>
<dbReference type="SMART" id="SM00032">
    <property type="entry name" value="CCP"/>
    <property type="match status" value="3"/>
</dbReference>
<comment type="caution">
    <text evidence="4">Lacks conserved residue(s) required for the propagation of feature annotation.</text>
</comment>
<dbReference type="SUPFAM" id="SSF57535">
    <property type="entry name" value="Complement control module/SCR domain"/>
    <property type="match status" value="3"/>
</dbReference>
<dbReference type="Pfam" id="PF00084">
    <property type="entry name" value="Sushi"/>
    <property type="match status" value="3"/>
</dbReference>
<dbReference type="GeneTree" id="ENSGT00940000161110"/>
<dbReference type="RefSeq" id="XP_029288279.1">
    <property type="nucleotide sequence ID" value="XM_029432419.1"/>
</dbReference>
<evidence type="ECO:0000256" key="2">
    <source>
        <dbReference type="ARBA" id="ARBA00022729"/>
    </source>
</evidence>
<keyword evidence="6" id="KW-1133">Transmembrane helix</keyword>
<dbReference type="PROSITE" id="PS50923">
    <property type="entry name" value="SUSHI"/>
    <property type="match status" value="3"/>
</dbReference>
<evidence type="ECO:0000313" key="9">
    <source>
        <dbReference type="Proteomes" id="UP000504630"/>
    </source>
</evidence>
<evidence type="ECO:0000313" key="10">
    <source>
        <dbReference type="RefSeq" id="XP_029288277.1"/>
    </source>
</evidence>
<evidence type="ECO:0000313" key="12">
    <source>
        <dbReference type="RefSeq" id="XP_029288279.1"/>
    </source>
</evidence>
<dbReference type="GO" id="GO:0005615">
    <property type="term" value="C:extracellular space"/>
    <property type="evidence" value="ECO:0007669"/>
    <property type="project" value="TreeGrafter"/>
</dbReference>
<evidence type="ECO:0000256" key="3">
    <source>
        <dbReference type="ARBA" id="ARBA00023157"/>
    </source>
</evidence>
<dbReference type="GeneID" id="115008687"/>
<evidence type="ECO:0000313" key="11">
    <source>
        <dbReference type="RefSeq" id="XP_029288278.1"/>
    </source>
</evidence>
<dbReference type="Proteomes" id="UP000504630">
    <property type="component" value="Chromosome 5"/>
</dbReference>
<feature type="disulfide bond" evidence="4">
    <location>
        <begin position="61"/>
        <end position="88"/>
    </location>
</feature>
<dbReference type="InterPro" id="IPR051503">
    <property type="entry name" value="ComplSys_Reg/VirEntry_Med"/>
</dbReference>
<dbReference type="AlphaFoldDB" id="A0A6J2PQ24"/>
<feature type="disulfide bond" evidence="4">
    <location>
        <begin position="180"/>
        <end position="207"/>
    </location>
</feature>
<evidence type="ECO:0000259" key="8">
    <source>
        <dbReference type="PROSITE" id="PS50923"/>
    </source>
</evidence>
<evidence type="ECO:0000256" key="5">
    <source>
        <dbReference type="SAM" id="MobiDB-lite"/>
    </source>
</evidence>
<dbReference type="PANTHER" id="PTHR45785:SF7">
    <property type="entry name" value="COMPLEMENT FACTOR H"/>
    <property type="match status" value="1"/>
</dbReference>
<evidence type="ECO:0000256" key="1">
    <source>
        <dbReference type="ARBA" id="ARBA00022659"/>
    </source>
</evidence>
<proteinExistence type="predicted"/>
<feature type="signal peptide" evidence="7">
    <location>
        <begin position="1"/>
        <end position="28"/>
    </location>
</feature>
<dbReference type="GO" id="GO:0006956">
    <property type="term" value="P:complement activation"/>
    <property type="evidence" value="ECO:0007669"/>
    <property type="project" value="TreeGrafter"/>
</dbReference>
<feature type="compositionally biased region" description="Low complexity" evidence="5">
    <location>
        <begin position="265"/>
        <end position="276"/>
    </location>
</feature>
<feature type="transmembrane region" description="Helical" evidence="6">
    <location>
        <begin position="293"/>
        <end position="314"/>
    </location>
</feature>
<keyword evidence="1 4" id="KW-0768">Sushi</keyword>
<evidence type="ECO:0000256" key="6">
    <source>
        <dbReference type="SAM" id="Phobius"/>
    </source>
</evidence>
<feature type="domain" description="Sushi" evidence="8">
    <location>
        <begin position="149"/>
        <end position="209"/>
    </location>
</feature>
<dbReference type="KEGG" id="cgob:115008687"/>
<keyword evidence="9" id="KW-1185">Reference proteome</keyword>
<dbReference type="PANTHER" id="PTHR45785">
    <property type="entry name" value="COMPLEMENT FACTOR H-RELATED"/>
    <property type="match status" value="1"/>
</dbReference>
<keyword evidence="6" id="KW-0812">Transmembrane</keyword>
<dbReference type="RefSeq" id="XP_029288277.1">
    <property type="nucleotide sequence ID" value="XM_029432417.1"/>
</dbReference>
<keyword evidence="6" id="KW-0472">Membrane</keyword>
<sequence>MEVFLNTCGRGTVQSLLLLYLFIVKAAADCPKPQGTETSVLTDEALLMNDFPEGSQVTLECANGLVQESGSGIMSCVNNNWTEPDLICKKKDCGVPKPQPHMTFDTSAGTLFTAVIKVICDKGYWISGASYKQCYATGWSAKGAKCKIVTCAPPAEVINGKSSWDSQDVPRYGEIIQYVCNDGYTLVGRDSIKCNESGGYDPLPPSCDGVSTKAIIRPTSTPPAQDSSATPTAHRDDTVTSRATAAVSPSVRGGSDNLTAEGKATTSVTSMSSSSSSSFQDEHVEVTNKDIGYMPVIVSVICVSLVGCIVVIVLHKFLLKRKGSYDTREDLKPELLQFQNL</sequence>
<dbReference type="OrthoDB" id="8961654at2759"/>
<reference evidence="10 11" key="1">
    <citation type="submission" date="2025-04" db="UniProtKB">
        <authorList>
            <consortium name="RefSeq"/>
        </authorList>
    </citation>
    <scope>IDENTIFICATION</scope>
</reference>
<keyword evidence="2 7" id="KW-0732">Signal</keyword>
<evidence type="ECO:0000256" key="4">
    <source>
        <dbReference type="PROSITE-ProRule" id="PRU00302"/>
    </source>
</evidence>
<dbReference type="GO" id="GO:0001851">
    <property type="term" value="F:complement component C3b binding"/>
    <property type="evidence" value="ECO:0007669"/>
    <property type="project" value="TreeGrafter"/>
</dbReference>
<feature type="region of interest" description="Disordered" evidence="5">
    <location>
        <begin position="217"/>
        <end position="276"/>
    </location>
</feature>